<comment type="subcellular location">
    <subcellularLocation>
        <location evidence="1">Cell membrane</location>
        <topology evidence="1">Multi-pass membrane protein</topology>
    </subcellularLocation>
    <subcellularLocation>
        <location evidence="17">Peroxisome membrane</location>
    </subcellularLocation>
</comment>
<dbReference type="EC" id="6.2.1.3" evidence="14"/>
<evidence type="ECO:0000259" key="22">
    <source>
        <dbReference type="Pfam" id="PF00501"/>
    </source>
</evidence>
<evidence type="ECO:0000259" key="23">
    <source>
        <dbReference type="Pfam" id="PF13193"/>
    </source>
</evidence>
<dbReference type="GO" id="GO:0005789">
    <property type="term" value="C:endoplasmic reticulum membrane"/>
    <property type="evidence" value="ECO:0007669"/>
    <property type="project" value="TreeGrafter"/>
</dbReference>
<evidence type="ECO:0000256" key="15">
    <source>
        <dbReference type="ARBA" id="ARBA00036527"/>
    </source>
</evidence>
<keyword evidence="8" id="KW-0276">Fatty acid metabolism</keyword>
<evidence type="ECO:0000256" key="21">
    <source>
        <dbReference type="ARBA" id="ARBA00078285"/>
    </source>
</evidence>
<keyword evidence="12" id="KW-0472">Membrane</keyword>
<evidence type="ECO:0000256" key="8">
    <source>
        <dbReference type="ARBA" id="ARBA00022832"/>
    </source>
</evidence>
<evidence type="ECO:0000256" key="18">
    <source>
        <dbReference type="ARBA" id="ARBA00048666"/>
    </source>
</evidence>
<evidence type="ECO:0000256" key="16">
    <source>
        <dbReference type="ARBA" id="ARBA00041297"/>
    </source>
</evidence>
<evidence type="ECO:0000256" key="19">
    <source>
        <dbReference type="ARBA" id="ARBA00060276"/>
    </source>
</evidence>
<keyword evidence="9" id="KW-0067">ATP-binding</keyword>
<dbReference type="InterPro" id="IPR045851">
    <property type="entry name" value="AMP-bd_C_sf"/>
</dbReference>
<evidence type="ECO:0000256" key="5">
    <source>
        <dbReference type="ARBA" id="ARBA00022598"/>
    </source>
</evidence>
<evidence type="ECO:0000256" key="13">
    <source>
        <dbReference type="ARBA" id="ARBA00023140"/>
    </source>
</evidence>
<gene>
    <name evidence="24" type="ORF">Fcan01_16978</name>
</gene>
<sequence>MGSIGPHPTAPGGVVQIKFNFNALPQLIKVKRDLRHFQGKNSTVFTAFDTIVKQDPSKTVLYFEDFQMTAEQVQQLSHRVANYFLSQGYKKGDVVGIFMENCAEFVPLWVGLNRVGIIAALINYNLRLTPLKHCIEAVHCKAVIFSPSLSHALKELMETTGALAGEPKLFCFNETSSRSSTIQPALHFAERLDQLVSSSPSCPPLVTESIGFGDVALFIFTSGTTGLPKAASIKHSRCFLFATGCFHGTRLMRSDRIYTSLPLYHGSGTLAGSVLMLIYGPAQVIRGKFSASGFWRDCVKYKATAAQYIGETCRYMLAQPATPLDKYHTVRVMYGNGLRGEIWGDFVERFGVKIQEFYGSTEGNCGMANMDHTIGAVGFTPIYLPNLLPIRLIQVNEETGEPIRNPKTGFILTCDTNQVGEVVGRIIKKDPLADFEGYADKSSTQGKILLNAFRNGDAWFRSGDMMVRNEMGYFYFRDRKGDTFRWKGENCSTTEVESIISTVTGLKGAVVFGVEIPGADGRAGMAAISDPDNSLNLEKLADGVIKSLPSYARPLFVRIIRTELDMTGTYKLKKNEYQKSGFDIHLFQDPVYFFNGKCYTILDEDLYENIISQKVRV</sequence>
<evidence type="ECO:0000313" key="24">
    <source>
        <dbReference type="EMBL" id="OXA48216.1"/>
    </source>
</evidence>
<dbReference type="STRING" id="158441.A0A226DVI3"/>
<dbReference type="FunFam" id="3.40.50.12780:FF:000019">
    <property type="entry name" value="Long-chain fatty acid transporter"/>
    <property type="match status" value="1"/>
</dbReference>
<keyword evidence="3" id="KW-0813">Transport</keyword>
<keyword evidence="25" id="KW-1185">Reference proteome</keyword>
<keyword evidence="13" id="KW-0576">Peroxisome</keyword>
<keyword evidence="6" id="KW-0812">Transmembrane</keyword>
<dbReference type="Gene3D" id="3.30.300.30">
    <property type="match status" value="1"/>
</dbReference>
<dbReference type="GO" id="GO:0005886">
    <property type="term" value="C:plasma membrane"/>
    <property type="evidence" value="ECO:0007669"/>
    <property type="project" value="UniProtKB-SubCell"/>
</dbReference>
<evidence type="ECO:0000256" key="9">
    <source>
        <dbReference type="ARBA" id="ARBA00022840"/>
    </source>
</evidence>
<dbReference type="AlphaFoldDB" id="A0A226DVI3"/>
<keyword evidence="5" id="KW-0436">Ligase</keyword>
<keyword evidence="8" id="KW-0443">Lipid metabolism</keyword>
<evidence type="ECO:0000256" key="3">
    <source>
        <dbReference type="ARBA" id="ARBA00022448"/>
    </source>
</evidence>
<comment type="catalytic activity">
    <reaction evidence="15">
        <text>a very long-chain fatty acid + ATP + CoA = a very long-chain fatty acyl-CoA + AMP + diphosphate</text>
        <dbReference type="Rhea" id="RHEA:54536"/>
        <dbReference type="ChEBI" id="CHEBI:30616"/>
        <dbReference type="ChEBI" id="CHEBI:33019"/>
        <dbReference type="ChEBI" id="CHEBI:57287"/>
        <dbReference type="ChEBI" id="CHEBI:58950"/>
        <dbReference type="ChEBI" id="CHEBI:138261"/>
        <dbReference type="ChEBI" id="CHEBI:456215"/>
    </reaction>
    <physiologicalReaction direction="left-to-right" evidence="15">
        <dbReference type="Rhea" id="RHEA:54537"/>
    </physiologicalReaction>
</comment>
<evidence type="ECO:0000256" key="1">
    <source>
        <dbReference type="ARBA" id="ARBA00004651"/>
    </source>
</evidence>
<dbReference type="InterPro" id="IPR000873">
    <property type="entry name" value="AMP-dep_synth/lig_dom"/>
</dbReference>
<dbReference type="FunFam" id="3.30.300.30:FF:000002">
    <property type="entry name" value="Long-chain fatty acid transport protein 1"/>
    <property type="match status" value="1"/>
</dbReference>
<evidence type="ECO:0000256" key="2">
    <source>
        <dbReference type="ARBA" id="ARBA00006432"/>
    </source>
</evidence>
<dbReference type="GO" id="GO:0005778">
    <property type="term" value="C:peroxisomal membrane"/>
    <property type="evidence" value="ECO:0007669"/>
    <property type="project" value="UniProtKB-SubCell"/>
</dbReference>
<dbReference type="InterPro" id="IPR020845">
    <property type="entry name" value="AMP-binding_CS"/>
</dbReference>
<evidence type="ECO:0000256" key="12">
    <source>
        <dbReference type="ARBA" id="ARBA00023136"/>
    </source>
</evidence>
<comment type="similarity">
    <text evidence="2">Belongs to the ATP-dependent AMP-binding enzyme family.</text>
</comment>
<dbReference type="EMBL" id="LNIX01000012">
    <property type="protein sequence ID" value="OXA48216.1"/>
    <property type="molecule type" value="Genomic_DNA"/>
</dbReference>
<dbReference type="PANTHER" id="PTHR43107:SF15">
    <property type="entry name" value="FATTY ACID TRANSPORT PROTEIN 3, ISOFORM A"/>
    <property type="match status" value="1"/>
</dbReference>
<dbReference type="InterPro" id="IPR025110">
    <property type="entry name" value="AMP-bd_C"/>
</dbReference>
<evidence type="ECO:0000313" key="25">
    <source>
        <dbReference type="Proteomes" id="UP000198287"/>
    </source>
</evidence>
<dbReference type="Proteomes" id="UP000198287">
    <property type="component" value="Unassembled WGS sequence"/>
</dbReference>
<organism evidence="24 25">
    <name type="scientific">Folsomia candida</name>
    <name type="common">Springtail</name>
    <dbReference type="NCBI Taxonomy" id="158441"/>
    <lineage>
        <taxon>Eukaryota</taxon>
        <taxon>Metazoa</taxon>
        <taxon>Ecdysozoa</taxon>
        <taxon>Arthropoda</taxon>
        <taxon>Hexapoda</taxon>
        <taxon>Collembola</taxon>
        <taxon>Entomobryomorpha</taxon>
        <taxon>Isotomoidea</taxon>
        <taxon>Isotomidae</taxon>
        <taxon>Proisotominae</taxon>
        <taxon>Folsomia</taxon>
    </lineage>
</organism>
<evidence type="ECO:0000256" key="4">
    <source>
        <dbReference type="ARBA" id="ARBA00022475"/>
    </source>
</evidence>
<evidence type="ECO:0000256" key="17">
    <source>
        <dbReference type="ARBA" id="ARBA00046271"/>
    </source>
</evidence>
<dbReference type="InterPro" id="IPR042099">
    <property type="entry name" value="ANL_N_sf"/>
</dbReference>
<dbReference type="GO" id="GO:0005524">
    <property type="term" value="F:ATP binding"/>
    <property type="evidence" value="ECO:0007669"/>
    <property type="project" value="UniProtKB-KW"/>
</dbReference>
<dbReference type="GO" id="GO:0044539">
    <property type="term" value="P:long-chain fatty acid import into cell"/>
    <property type="evidence" value="ECO:0007669"/>
    <property type="project" value="TreeGrafter"/>
</dbReference>
<dbReference type="Pfam" id="PF00501">
    <property type="entry name" value="AMP-binding"/>
    <property type="match status" value="1"/>
</dbReference>
<name>A0A226DVI3_FOLCA</name>
<proteinExistence type="inferred from homology"/>
<evidence type="ECO:0000256" key="7">
    <source>
        <dbReference type="ARBA" id="ARBA00022741"/>
    </source>
</evidence>
<dbReference type="PANTHER" id="PTHR43107">
    <property type="entry name" value="LONG-CHAIN FATTY ACID TRANSPORT PROTEIN"/>
    <property type="match status" value="1"/>
</dbReference>
<keyword evidence="7" id="KW-0547">Nucleotide-binding</keyword>
<keyword evidence="10" id="KW-1133">Transmembrane helix</keyword>
<evidence type="ECO:0000256" key="6">
    <source>
        <dbReference type="ARBA" id="ARBA00022692"/>
    </source>
</evidence>
<comment type="function">
    <text evidence="19">Acyl-CoA synthetase required for both the import of long chain fatty acids (LCFAs) (C14-C18) and the activation very long chain fatty acids (VLCFAs) (C20-C26) by esterification of the fatty acids into metabolically active CoA-thioesters for subsequent degradation or incorporation into phospholipids. The transport and fatty acyl-CoA synthetase activities are genetically separable and are thus independent activities. Esterifies VLCFAs in the peroxisome matrix. The VLCFAs are actively transported into peroxisomes by a PXA1-PXA2 heterodimeric transporter in the peroxisomal membrane.</text>
</comment>
<dbReference type="PROSITE" id="PS00455">
    <property type="entry name" value="AMP_BINDING"/>
    <property type="match status" value="1"/>
</dbReference>
<accession>A0A226DVI3</accession>
<dbReference type="GO" id="GO:0004467">
    <property type="term" value="F:long-chain fatty acid-CoA ligase activity"/>
    <property type="evidence" value="ECO:0007669"/>
    <property type="project" value="UniProtKB-EC"/>
</dbReference>
<keyword evidence="11" id="KW-0445">Lipid transport</keyword>
<comment type="catalytic activity">
    <reaction evidence="18">
        <text>tetracosanoate + ATP + CoA = tetracosanoyl-CoA + AMP + diphosphate</text>
        <dbReference type="Rhea" id="RHEA:33639"/>
        <dbReference type="ChEBI" id="CHEBI:30616"/>
        <dbReference type="ChEBI" id="CHEBI:31014"/>
        <dbReference type="ChEBI" id="CHEBI:33019"/>
        <dbReference type="ChEBI" id="CHEBI:57287"/>
        <dbReference type="ChEBI" id="CHEBI:65052"/>
        <dbReference type="ChEBI" id="CHEBI:456215"/>
    </reaction>
    <physiologicalReaction direction="left-to-right" evidence="18">
        <dbReference type="Rhea" id="RHEA:33640"/>
    </physiologicalReaction>
</comment>
<keyword evidence="4" id="KW-1003">Cell membrane</keyword>
<reference evidence="24 25" key="1">
    <citation type="submission" date="2015-12" db="EMBL/GenBank/DDBJ databases">
        <title>The genome of Folsomia candida.</title>
        <authorList>
            <person name="Faddeeva A."/>
            <person name="Derks M.F."/>
            <person name="Anvar Y."/>
            <person name="Smit S."/>
            <person name="Van Straalen N."/>
            <person name="Roelofs D."/>
        </authorList>
    </citation>
    <scope>NUCLEOTIDE SEQUENCE [LARGE SCALE GENOMIC DNA]</scope>
    <source>
        <strain evidence="24 25">VU population</strain>
        <tissue evidence="24">Whole body</tissue>
    </source>
</reference>
<dbReference type="OMA" id="QICAVIC"/>
<dbReference type="SUPFAM" id="SSF56801">
    <property type="entry name" value="Acetyl-CoA synthetase-like"/>
    <property type="match status" value="1"/>
</dbReference>
<feature type="domain" description="AMP-dependent synthetase/ligase" evidence="22">
    <location>
        <begin position="49"/>
        <end position="412"/>
    </location>
</feature>
<protein>
    <recommendedName>
        <fullName evidence="20">Very long-chain fatty acid transport protein</fullName>
        <ecNumber evidence="14">6.2.1.3</ecNumber>
    </recommendedName>
    <alternativeName>
        <fullName evidence="16">Long-chain-fatty-acid--CoA ligase</fullName>
    </alternativeName>
    <alternativeName>
        <fullName evidence="21">Very-long-chain acyl-CoA synthetase</fullName>
    </alternativeName>
</protein>
<evidence type="ECO:0000256" key="10">
    <source>
        <dbReference type="ARBA" id="ARBA00022989"/>
    </source>
</evidence>
<evidence type="ECO:0000256" key="20">
    <source>
        <dbReference type="ARBA" id="ARBA00068795"/>
    </source>
</evidence>
<dbReference type="Pfam" id="PF13193">
    <property type="entry name" value="AMP-binding_C"/>
    <property type="match status" value="1"/>
</dbReference>
<evidence type="ECO:0000256" key="14">
    <source>
        <dbReference type="ARBA" id="ARBA00026121"/>
    </source>
</evidence>
<comment type="caution">
    <text evidence="24">The sequence shown here is derived from an EMBL/GenBank/DDBJ whole genome shotgun (WGS) entry which is preliminary data.</text>
</comment>
<dbReference type="Gene3D" id="3.40.50.12780">
    <property type="entry name" value="N-terminal domain of ligase-like"/>
    <property type="match status" value="1"/>
</dbReference>
<dbReference type="OrthoDB" id="288590at2759"/>
<evidence type="ECO:0000256" key="11">
    <source>
        <dbReference type="ARBA" id="ARBA00023055"/>
    </source>
</evidence>
<feature type="domain" description="AMP-binding enzyme C-terminal" evidence="23">
    <location>
        <begin position="495"/>
        <end position="571"/>
    </location>
</feature>
<dbReference type="GO" id="GO:0005324">
    <property type="term" value="F:long-chain fatty acid transmembrane transporter activity"/>
    <property type="evidence" value="ECO:0007669"/>
    <property type="project" value="TreeGrafter"/>
</dbReference>